<keyword evidence="1" id="KW-0472">Membrane</keyword>
<feature type="domain" description="Beta-lactamase-related" evidence="3">
    <location>
        <begin position="42"/>
        <end position="370"/>
    </location>
</feature>
<gene>
    <name evidence="4" type="ORF">GCM10009801_55740</name>
</gene>
<evidence type="ECO:0000256" key="2">
    <source>
        <dbReference type="SAM" id="SignalP"/>
    </source>
</evidence>
<dbReference type="Proteomes" id="UP001500016">
    <property type="component" value="Unassembled WGS sequence"/>
</dbReference>
<feature type="signal peptide" evidence="2">
    <location>
        <begin position="1"/>
        <end position="30"/>
    </location>
</feature>
<dbReference type="SUPFAM" id="SSF56601">
    <property type="entry name" value="beta-lactamase/transpeptidase-like"/>
    <property type="match status" value="1"/>
</dbReference>
<dbReference type="InterPro" id="IPR012338">
    <property type="entry name" value="Beta-lactam/transpept-like"/>
</dbReference>
<feature type="transmembrane region" description="Helical" evidence="1">
    <location>
        <begin position="436"/>
        <end position="455"/>
    </location>
</feature>
<evidence type="ECO:0000313" key="5">
    <source>
        <dbReference type="Proteomes" id="UP001500016"/>
    </source>
</evidence>
<dbReference type="RefSeq" id="WP_344532045.1">
    <property type="nucleotide sequence ID" value="NZ_BAAAPE010000013.1"/>
</dbReference>
<dbReference type="PANTHER" id="PTHR46825">
    <property type="entry name" value="D-ALANYL-D-ALANINE-CARBOXYPEPTIDASE/ENDOPEPTIDASE AMPH"/>
    <property type="match status" value="1"/>
</dbReference>
<keyword evidence="1" id="KW-1133">Transmembrane helix</keyword>
<organism evidence="4 5">
    <name type="scientific">Streptomyces albiaxialis</name>
    <dbReference type="NCBI Taxonomy" id="329523"/>
    <lineage>
        <taxon>Bacteria</taxon>
        <taxon>Bacillati</taxon>
        <taxon>Actinomycetota</taxon>
        <taxon>Actinomycetes</taxon>
        <taxon>Kitasatosporales</taxon>
        <taxon>Streptomycetaceae</taxon>
        <taxon>Streptomyces</taxon>
    </lineage>
</organism>
<name>A0ABP5I1Z9_9ACTN</name>
<accession>A0ABP5I1Z9</accession>
<dbReference type="Pfam" id="PF00144">
    <property type="entry name" value="Beta-lactamase"/>
    <property type="match status" value="1"/>
</dbReference>
<feature type="chain" id="PRO_5047083208" description="Beta-lactamase-related domain-containing protein" evidence="2">
    <location>
        <begin position="31"/>
        <end position="515"/>
    </location>
</feature>
<evidence type="ECO:0000259" key="3">
    <source>
        <dbReference type="Pfam" id="PF00144"/>
    </source>
</evidence>
<comment type="caution">
    <text evidence="4">The sequence shown here is derived from an EMBL/GenBank/DDBJ whole genome shotgun (WGS) entry which is preliminary data.</text>
</comment>
<dbReference type="Gene3D" id="3.40.710.10">
    <property type="entry name" value="DD-peptidase/beta-lactamase superfamily"/>
    <property type="match status" value="1"/>
</dbReference>
<keyword evidence="5" id="KW-1185">Reference proteome</keyword>
<proteinExistence type="predicted"/>
<sequence length="515" mass="54669">MAVGTGWLRRVVEVLLAALCAGAVAAPASAEPRPENGRWARVDAFVRERLQATGTPGGALAVIEGGRVVHRAGFGEDGRGEAVTSRTPFLWGSVAKPVTGVVVLRLVERGKVELDAPVRRYLPWFRLADRAASARITVRHLLTHTSGIPESATARISDRYDNAPGALTRAVRDLADVEPAAPPGRSYAYSSAGYAVLGALVERVSGRTFGAELHRTVLDPLGMRDAVATERDFRRERVPAGHRQVFGRPVAYDAPYDTSGTPYGYLGGSVRDLERFVLAEMGGGQVDGRRVLSARSTALSQRGQVESSADRYGFGWSVGTLKGTDERMVSHDGGLPGYQSMVVMLPDSDRAVIVLQNAYQLLDARRRNDAATGAARILSGADPAPRPADTLAVTLPWAAAGLAAALLLCAAAPALRALPGPRRRARARSRRRVLTTTALSVALALGLALCVWRVLPSAFGGTLAQMLVWMPDVGWSAVAVLVLAPLLALERLVLAAADLRRARRRSAGSLPGAAD</sequence>
<evidence type="ECO:0000313" key="4">
    <source>
        <dbReference type="EMBL" id="GAA2090656.1"/>
    </source>
</evidence>
<dbReference type="EMBL" id="BAAAPE010000013">
    <property type="protein sequence ID" value="GAA2090656.1"/>
    <property type="molecule type" value="Genomic_DNA"/>
</dbReference>
<feature type="transmembrane region" description="Helical" evidence="1">
    <location>
        <begin position="395"/>
        <end position="415"/>
    </location>
</feature>
<feature type="transmembrane region" description="Helical" evidence="1">
    <location>
        <begin position="475"/>
        <end position="497"/>
    </location>
</feature>
<dbReference type="InterPro" id="IPR050491">
    <property type="entry name" value="AmpC-like"/>
</dbReference>
<keyword evidence="2" id="KW-0732">Signal</keyword>
<keyword evidence="1" id="KW-0812">Transmembrane</keyword>
<evidence type="ECO:0000256" key="1">
    <source>
        <dbReference type="SAM" id="Phobius"/>
    </source>
</evidence>
<dbReference type="InterPro" id="IPR001466">
    <property type="entry name" value="Beta-lactam-related"/>
</dbReference>
<dbReference type="PANTHER" id="PTHR46825:SF9">
    <property type="entry name" value="BETA-LACTAMASE-RELATED DOMAIN-CONTAINING PROTEIN"/>
    <property type="match status" value="1"/>
</dbReference>
<reference evidence="5" key="1">
    <citation type="journal article" date="2019" name="Int. J. Syst. Evol. Microbiol.">
        <title>The Global Catalogue of Microorganisms (GCM) 10K type strain sequencing project: providing services to taxonomists for standard genome sequencing and annotation.</title>
        <authorList>
            <consortium name="The Broad Institute Genomics Platform"/>
            <consortium name="The Broad Institute Genome Sequencing Center for Infectious Disease"/>
            <person name="Wu L."/>
            <person name="Ma J."/>
        </authorList>
    </citation>
    <scope>NUCLEOTIDE SEQUENCE [LARGE SCALE GENOMIC DNA]</scope>
    <source>
        <strain evidence="5">JCM 15478</strain>
    </source>
</reference>
<protein>
    <recommendedName>
        <fullName evidence="3">Beta-lactamase-related domain-containing protein</fullName>
    </recommendedName>
</protein>